<sequence>MAFMWMAASARCEPGVIKRGIAAATRTPSVASTRGVAMNMMLARVARGALDEGAALAPARQSQPLAAAPAEPQVCFALPAPALRPLITTYYRVVAPAPLEDYLHPEWGNIRFSIRGQWTVTRPGCNDPMPERASLFGPTDRTGMVRTPGDAASLGIGLTALGWAQLIGEPADRHANRVCDLGHVYGAAADQLWQQFQTADWSASVALLDGFFTGRAAAAPPPDPLIAAVEAALVDGEIGTAHDFAASLGLNERTLARLCQRVFGFPPKRLLRRQRFLRTLADIGDRLDQPLATLLDGSYFDQPHFNREFKAYMGMTPSAYFHSPRQIMRRAAVERMRTAGAMVQGLHHMKAD</sequence>
<evidence type="ECO:0000313" key="5">
    <source>
        <dbReference type="EMBL" id="OYQ27065.1"/>
    </source>
</evidence>
<keyword evidence="2" id="KW-0238">DNA-binding</keyword>
<evidence type="ECO:0000256" key="3">
    <source>
        <dbReference type="ARBA" id="ARBA00023163"/>
    </source>
</evidence>
<dbReference type="PROSITE" id="PS01124">
    <property type="entry name" value="HTH_ARAC_FAMILY_2"/>
    <property type="match status" value="1"/>
</dbReference>
<organism evidence="5 6">
    <name type="scientific">Sandarakinorhabdus cyanobacteriorum</name>
    <dbReference type="NCBI Taxonomy" id="1981098"/>
    <lineage>
        <taxon>Bacteria</taxon>
        <taxon>Pseudomonadati</taxon>
        <taxon>Pseudomonadota</taxon>
        <taxon>Alphaproteobacteria</taxon>
        <taxon>Sphingomonadales</taxon>
        <taxon>Sphingosinicellaceae</taxon>
        <taxon>Sandarakinorhabdus</taxon>
    </lineage>
</organism>
<proteinExistence type="predicted"/>
<accession>A0A255YET4</accession>
<keyword evidence="3" id="KW-0804">Transcription</keyword>
<dbReference type="InterPro" id="IPR018060">
    <property type="entry name" value="HTH_AraC"/>
</dbReference>
<dbReference type="Proteomes" id="UP000216991">
    <property type="component" value="Unassembled WGS sequence"/>
</dbReference>
<dbReference type="Gene3D" id="1.10.10.60">
    <property type="entry name" value="Homeodomain-like"/>
    <property type="match status" value="1"/>
</dbReference>
<dbReference type="Pfam" id="PF12833">
    <property type="entry name" value="HTH_18"/>
    <property type="match status" value="1"/>
</dbReference>
<keyword evidence="1" id="KW-0805">Transcription regulation</keyword>
<dbReference type="PANTHER" id="PTHR46796">
    <property type="entry name" value="HTH-TYPE TRANSCRIPTIONAL ACTIVATOR RHAS-RELATED"/>
    <property type="match status" value="1"/>
</dbReference>
<dbReference type="InterPro" id="IPR050204">
    <property type="entry name" value="AraC_XylS_family_regulators"/>
</dbReference>
<dbReference type="AlphaFoldDB" id="A0A255YET4"/>
<dbReference type="PANTHER" id="PTHR46796:SF15">
    <property type="entry name" value="BLL1074 PROTEIN"/>
    <property type="match status" value="1"/>
</dbReference>
<feature type="domain" description="HTH araC/xylS-type" evidence="4">
    <location>
        <begin position="223"/>
        <end position="323"/>
    </location>
</feature>
<dbReference type="GO" id="GO:0043565">
    <property type="term" value="F:sequence-specific DNA binding"/>
    <property type="evidence" value="ECO:0007669"/>
    <property type="project" value="InterPro"/>
</dbReference>
<evidence type="ECO:0000256" key="1">
    <source>
        <dbReference type="ARBA" id="ARBA00023015"/>
    </source>
</evidence>
<reference evidence="5 6" key="1">
    <citation type="submission" date="2017-07" db="EMBL/GenBank/DDBJ databases">
        <title>Sandarakinorhabdus cyanobacteriorum sp. nov., a novel bacterium isolated from cyanobacterial aggregates in a eutrophic lake.</title>
        <authorList>
            <person name="Cai H."/>
        </authorList>
    </citation>
    <scope>NUCLEOTIDE SEQUENCE [LARGE SCALE GENOMIC DNA]</scope>
    <source>
        <strain evidence="5 6">TH057</strain>
    </source>
</reference>
<name>A0A255YET4_9SPHN</name>
<comment type="caution">
    <text evidence="5">The sequence shown here is derived from an EMBL/GenBank/DDBJ whole genome shotgun (WGS) entry which is preliminary data.</text>
</comment>
<protein>
    <recommendedName>
        <fullName evidence="4">HTH araC/xylS-type domain-containing protein</fullName>
    </recommendedName>
</protein>
<dbReference type="OrthoDB" id="2559672at2"/>
<gene>
    <name evidence="5" type="ORF">CHU93_11150</name>
</gene>
<keyword evidence="6" id="KW-1185">Reference proteome</keyword>
<evidence type="ECO:0000256" key="2">
    <source>
        <dbReference type="ARBA" id="ARBA00023125"/>
    </source>
</evidence>
<dbReference type="EMBL" id="NOXT01000115">
    <property type="protein sequence ID" value="OYQ27065.1"/>
    <property type="molecule type" value="Genomic_DNA"/>
</dbReference>
<dbReference type="SMART" id="SM00342">
    <property type="entry name" value="HTH_ARAC"/>
    <property type="match status" value="1"/>
</dbReference>
<evidence type="ECO:0000313" key="6">
    <source>
        <dbReference type="Proteomes" id="UP000216991"/>
    </source>
</evidence>
<evidence type="ECO:0000259" key="4">
    <source>
        <dbReference type="PROSITE" id="PS01124"/>
    </source>
</evidence>
<dbReference type="GO" id="GO:0003700">
    <property type="term" value="F:DNA-binding transcription factor activity"/>
    <property type="evidence" value="ECO:0007669"/>
    <property type="project" value="InterPro"/>
</dbReference>